<sequence length="914" mass="98657">MQGPDDPKKPYLTSPAEVEQGSDDNTGADNIEEATEPIPSAEVAQQPAAEPVQQATEPIPSAEVEQGSDDNTGADNIEEAIEPIPPAEVAQQPAAEPVQQATEPIPSVEGASPSKGLSPFKEFTDGFTRVFRSALRRKTKPQPEDEPIPSAEVAQQPAAEPVQQATEPIPSAEVAQQPAAEPVQQATEPIPSAEVAQQPAAEVAPTVKTTSDFRGFLRRAVQRLDAALPGESTEKTKQKLQKTQEMSELFQDTRLLGLLQLEIEGVLGLTGVSLFPPTSPKDKNKIGLRVPLLDAYSTLFPKASQLAEEGPEWNETECYLSFLDLRQLHQWLGAVSAPTLEESELIWGIIKNATGETPAVERGSPTRRTLEEQSTSSGSNGIPGVRSEVVFKLTGLSQDGVQKLIGFASGIDPTRFCLPNRHILVEQTGTEECALRLLNFPGGGRLLLHALRGLECLSVELTAPFGDFCNRLSALTAETTGSPAQRPRMHFDPYTQASYISIPEAALNSPWVRYWVTRQSFAIHSSTHEQGRSLPSVRQSCTRYSPQATGGDVLLELPGNCQQLYSGFEEAMIVRARSNAICGLVAGATVAFEENCVLVRTQLTCPQRYMDLVLGLECVRDISRTLIIEEAGGGLKRVCVNPECQTAYGPEIAAALKGALNFSKNLQAVVQYIHDILPLDVPYEELEKGLMLQLDPNFIEHDGVTTPALHISWQTLCLQYGHRLSVRSSASGQSIHCFDTGLAIEAPLLEGPTSVISSAIQAMRSQIELIAEQVEKIPVTALEPEQTQKTTGSGILAAFRKRFTQQSGSTVGAPASKGASGGSGFFSFFKSTDKEKKPVKRKMSTTAKLKGCFIAAGAAIVIAGIVYTLLDNVSKLRDLPNWLKIVGSMLTGVSIALVGHCAVTQCMEKRLERE</sequence>
<feature type="compositionally biased region" description="Low complexity" evidence="1">
    <location>
        <begin position="87"/>
        <end position="104"/>
    </location>
</feature>
<dbReference type="STRING" id="1286528.NHE_0422"/>
<dbReference type="AlphaFoldDB" id="X5GWC2"/>
<feature type="compositionally biased region" description="Low complexity" evidence="1">
    <location>
        <begin position="41"/>
        <end position="55"/>
    </location>
</feature>
<reference evidence="3 4" key="1">
    <citation type="submission" date="2014-03" db="EMBL/GenBank/DDBJ databases">
        <title>Sequencing and Comparison of Genomes and Transcriptome Profiles of Human Ehrlichiosis Agents.</title>
        <authorList>
            <person name="Lin M."/>
            <person name="Daugherty S.C."/>
            <person name="Nagaraj S."/>
            <person name="Cheng Z."/>
            <person name="Xiong Q."/>
            <person name="Lin F.-Y."/>
            <person name="Sengamalay N."/>
            <person name="Ott S."/>
            <person name="Godinez A."/>
            <person name="Tallon L.J."/>
            <person name="Sadzewicz L."/>
            <person name="Fraser C.M."/>
            <person name="Dunning Hotopp J.C."/>
            <person name="Rikihisa Y."/>
        </authorList>
    </citation>
    <scope>NUCLEOTIDE SEQUENCE [LARGE SCALE GENOMIC DNA]</scope>
    <source>
        <strain evidence="3 4">Oregon</strain>
    </source>
</reference>
<dbReference type="HOGENOM" id="CLU_318277_0_0_5"/>
<feature type="compositionally biased region" description="Low complexity" evidence="1">
    <location>
        <begin position="193"/>
        <end position="205"/>
    </location>
</feature>
<keyword evidence="4" id="KW-1185">Reference proteome</keyword>
<evidence type="ECO:0000313" key="3">
    <source>
        <dbReference type="EMBL" id="AHX11367.1"/>
    </source>
</evidence>
<keyword evidence="2" id="KW-1133">Transmembrane helix</keyword>
<feature type="region of interest" description="Disordered" evidence="1">
    <location>
        <begin position="357"/>
        <end position="380"/>
    </location>
</feature>
<evidence type="ECO:0000313" key="4">
    <source>
        <dbReference type="Proteomes" id="UP000023755"/>
    </source>
</evidence>
<name>X5GWC2_9RICK</name>
<feature type="compositionally biased region" description="Low complexity" evidence="1">
    <location>
        <begin position="151"/>
        <end position="165"/>
    </location>
</feature>
<evidence type="ECO:0000256" key="1">
    <source>
        <dbReference type="SAM" id="MobiDB-lite"/>
    </source>
</evidence>
<feature type="compositionally biased region" description="Low complexity" evidence="1">
    <location>
        <begin position="172"/>
        <end position="186"/>
    </location>
</feature>
<dbReference type="Proteomes" id="UP000023755">
    <property type="component" value="Chromosome"/>
</dbReference>
<gene>
    <name evidence="3" type="ORF">NHE_0422</name>
</gene>
<accession>X5GWC2</accession>
<feature type="region of interest" description="Disordered" evidence="1">
    <location>
        <begin position="1"/>
        <end position="207"/>
    </location>
</feature>
<feature type="transmembrane region" description="Helical" evidence="2">
    <location>
        <begin position="882"/>
        <end position="903"/>
    </location>
</feature>
<dbReference type="EMBL" id="CP007481">
    <property type="protein sequence ID" value="AHX11367.1"/>
    <property type="molecule type" value="Genomic_DNA"/>
</dbReference>
<protein>
    <submittedName>
        <fullName evidence="3">Uncharacterized protein</fullName>
    </submittedName>
</protein>
<dbReference type="KEGG" id="nhm:NHE_0422"/>
<organism evidence="3 4">
    <name type="scientific">Neorickettsia helminthoeca str. Oregon</name>
    <dbReference type="NCBI Taxonomy" id="1286528"/>
    <lineage>
        <taxon>Bacteria</taxon>
        <taxon>Pseudomonadati</taxon>
        <taxon>Pseudomonadota</taxon>
        <taxon>Alphaproteobacteria</taxon>
        <taxon>Rickettsiales</taxon>
        <taxon>Anaplasmataceae</taxon>
        <taxon>Neorickettsia</taxon>
    </lineage>
</organism>
<dbReference type="RefSeq" id="WP_038559372.1">
    <property type="nucleotide sequence ID" value="NZ_CP007481.1"/>
</dbReference>
<proteinExistence type="predicted"/>
<feature type="transmembrane region" description="Helical" evidence="2">
    <location>
        <begin position="851"/>
        <end position="870"/>
    </location>
</feature>
<keyword evidence="2" id="KW-0812">Transmembrane</keyword>
<evidence type="ECO:0000256" key="2">
    <source>
        <dbReference type="SAM" id="Phobius"/>
    </source>
</evidence>
<keyword evidence="2" id="KW-0472">Membrane</keyword>